<sequence length="118" mass="12565">MGFSEDDVRSWAGGVSRLHEGTVHSQDGIAAGQAAAMLMSGGGFVHEPVEVLTMLTQAIEVGYAAALADLRNGRLEDRIAEIHPSCTTNSAPRRPHTSMQQMRTRSGGISRTMRATAT</sequence>
<proteinExistence type="predicted"/>
<accession>A0A1E7JNS2</accession>
<feature type="compositionally biased region" description="Polar residues" evidence="1">
    <location>
        <begin position="85"/>
        <end position="118"/>
    </location>
</feature>
<organism evidence="2 3">
    <name type="scientific">Streptomyces abyssalis</name>
    <dbReference type="NCBI Taxonomy" id="933944"/>
    <lineage>
        <taxon>Bacteria</taxon>
        <taxon>Bacillati</taxon>
        <taxon>Actinomycetota</taxon>
        <taxon>Actinomycetes</taxon>
        <taxon>Kitasatosporales</taxon>
        <taxon>Streptomycetaceae</taxon>
        <taxon>Streptomyces</taxon>
    </lineage>
</organism>
<evidence type="ECO:0000313" key="3">
    <source>
        <dbReference type="Proteomes" id="UP000176087"/>
    </source>
</evidence>
<evidence type="ECO:0000313" key="2">
    <source>
        <dbReference type="EMBL" id="OEU89931.1"/>
    </source>
</evidence>
<dbReference type="EMBL" id="LJGT01000038">
    <property type="protein sequence ID" value="OEU89931.1"/>
    <property type="molecule type" value="Genomic_DNA"/>
</dbReference>
<protein>
    <submittedName>
        <fullName evidence="2">Uncharacterized protein</fullName>
    </submittedName>
</protein>
<gene>
    <name evidence="2" type="ORF">AN215_09790</name>
</gene>
<reference evidence="2 3" key="1">
    <citation type="journal article" date="2016" name="Front. Microbiol.">
        <title>Comparative Genomics Analysis of Streptomyces Species Reveals Their Adaptation to the Marine Environment and Their Diversity at the Genomic Level.</title>
        <authorList>
            <person name="Tian X."/>
            <person name="Zhang Z."/>
            <person name="Yang T."/>
            <person name="Chen M."/>
            <person name="Li J."/>
            <person name="Chen F."/>
            <person name="Yang J."/>
            <person name="Li W."/>
            <person name="Zhang B."/>
            <person name="Zhang Z."/>
            <person name="Wu J."/>
            <person name="Zhang C."/>
            <person name="Long L."/>
            <person name="Xiao J."/>
        </authorList>
    </citation>
    <scope>NUCLEOTIDE SEQUENCE [LARGE SCALE GENOMIC DNA]</scope>
    <source>
        <strain evidence="2 3">SCSIO 10390</strain>
    </source>
</reference>
<dbReference type="STRING" id="933944.AN215_09790"/>
<dbReference type="Proteomes" id="UP000176087">
    <property type="component" value="Unassembled WGS sequence"/>
</dbReference>
<keyword evidence="3" id="KW-1185">Reference proteome</keyword>
<name>A0A1E7JNS2_9ACTN</name>
<evidence type="ECO:0000256" key="1">
    <source>
        <dbReference type="SAM" id="MobiDB-lite"/>
    </source>
</evidence>
<dbReference type="AlphaFoldDB" id="A0A1E7JNS2"/>
<comment type="caution">
    <text evidence="2">The sequence shown here is derived from an EMBL/GenBank/DDBJ whole genome shotgun (WGS) entry which is preliminary data.</text>
</comment>
<feature type="region of interest" description="Disordered" evidence="1">
    <location>
        <begin position="84"/>
        <end position="118"/>
    </location>
</feature>